<protein>
    <submittedName>
        <fullName evidence="1">Uncharacterized protein</fullName>
    </submittedName>
</protein>
<sequence length="36" mass="4065">MLERKELSNDLVKLIPMVKEDYEWVYAAAADPGTAP</sequence>
<dbReference type="AlphaFoldDB" id="A0A1H5U532"/>
<evidence type="ECO:0000313" key="2">
    <source>
        <dbReference type="Proteomes" id="UP000236731"/>
    </source>
</evidence>
<dbReference type="EMBL" id="FNUT01000002">
    <property type="protein sequence ID" value="SEF70164.1"/>
    <property type="molecule type" value="Genomic_DNA"/>
</dbReference>
<keyword evidence="2" id="KW-1185">Reference proteome</keyword>
<organism evidence="1 2">
    <name type="scientific">Sphingobacterium lactis</name>
    <dbReference type="NCBI Taxonomy" id="797291"/>
    <lineage>
        <taxon>Bacteria</taxon>
        <taxon>Pseudomonadati</taxon>
        <taxon>Bacteroidota</taxon>
        <taxon>Sphingobacteriia</taxon>
        <taxon>Sphingobacteriales</taxon>
        <taxon>Sphingobacteriaceae</taxon>
        <taxon>Sphingobacterium</taxon>
    </lineage>
</organism>
<proteinExistence type="predicted"/>
<dbReference type="Proteomes" id="UP000236731">
    <property type="component" value="Unassembled WGS sequence"/>
</dbReference>
<gene>
    <name evidence="1" type="ORF">SAMN05421877_102181</name>
</gene>
<reference evidence="2" key="1">
    <citation type="submission" date="2016-10" db="EMBL/GenBank/DDBJ databases">
        <authorList>
            <person name="Varghese N."/>
            <person name="Submissions S."/>
        </authorList>
    </citation>
    <scope>NUCLEOTIDE SEQUENCE [LARGE SCALE GENOMIC DNA]</scope>
    <source>
        <strain evidence="2">DSM 22361</strain>
    </source>
</reference>
<accession>A0A1H5U532</accession>
<evidence type="ECO:0000313" key="1">
    <source>
        <dbReference type="EMBL" id="SEF70164.1"/>
    </source>
</evidence>
<name>A0A1H5U532_9SPHI</name>